<feature type="compositionally biased region" description="Polar residues" evidence="1">
    <location>
        <begin position="1002"/>
        <end position="1014"/>
    </location>
</feature>
<comment type="caution">
    <text evidence="2">The sequence shown here is derived from an EMBL/GenBank/DDBJ whole genome shotgun (WGS) entry which is preliminary data.</text>
</comment>
<feature type="compositionally biased region" description="Low complexity" evidence="1">
    <location>
        <begin position="444"/>
        <end position="456"/>
    </location>
</feature>
<sequence length="1014" mass="111499">MSTVDEIFSKDLSSYSQQNGDVQTSNNINRATLEKIKSVHENPFYKQLGIKHNVHPRNSHRSESSDRQDRERQLNGRFLEEDNDVIEYRPGSGFVTRLLDKFTSLTAKEAPVGLSHLKRSSSLDELPAETAATTQKSVTFKEPSHNEAGSLLVEKPSNLSSARLSQAHKARSVDGLNYAHRRSSHQHASHNLPVSLRHVDTKWNKPKPSRDSHIEAPDVELARDDIIIIEKTPPIPTAKELSNGENECDNNGISLPVHHHENLTPDELPKPNTVLTVRNLFENAPTSNTSNDLLLRRRRPESSSISPLSTTVPAFFHSQSETGGLTSPSATVLDGVPIRASIHSPSPVTSPRIYSPEAHAKPVLLPAGSKSVEHSRRSSDSSSLTSRQEDEKPTASVSSNIVVGVATPSSISSLTSDPPASLNDPKPTIYERSSYFGSAKNKTSARPTPTPRTTASVKPTVVTKPSASVKPVPLSAPASAATSYKKSSPVVPVAPFKDKQEDAKDDGQPVMIFNKSKLSPRREKPQRLKDYGPVNDGENHEESKHGNERNEEQLTIIIPKDAKKVYEKEENVTNNKVLSQRKVLRVTEEQETITQSTQHTTIEIKTTRTVTRSKTSPKSRESTKQRAAPQPPPDHGIVLLSKRDLDVEATSSETNGSGVPSKVLTSLRNDSESRAEISIKTDTAPKAEAPVQAETPFKTEAPVKESLPIKGIPSIIAQRLKQQNSDPSQVAGDVVSSQDTIDGGRKTKLPLDESSTDGDAPSARKRLTPTNIALPSETSSINSEIENEIAAVRKKMEGNRSKSSSVSQIFDSSQLAKKRKENQKQRAAASVVPPLDLSGITDDVDYQPQQREIKPCNIKFIGENAKTDRSLLVRSRKIKVSIHFNDSKTETFEYPSEEWALEKYMNEHPNEPVDIVFLEENGGGGESSDDIEMSRVGNEDETLKSNTSLSHSGNLQSYRGRFQQDYQFGSVIKDPEPAPKPVEPVEDPDSMMLRPAEEDDTNTWSTNDSSDLLF</sequence>
<feature type="compositionally biased region" description="Basic and acidic residues" evidence="1">
    <location>
        <begin position="742"/>
        <end position="751"/>
    </location>
</feature>
<feature type="compositionally biased region" description="Low complexity" evidence="1">
    <location>
        <begin position="607"/>
        <end position="616"/>
    </location>
</feature>
<feature type="compositionally biased region" description="Polar residues" evidence="1">
    <location>
        <begin position="395"/>
        <end position="418"/>
    </location>
</feature>
<feature type="region of interest" description="Disordered" evidence="1">
    <location>
        <begin position="721"/>
        <end position="779"/>
    </location>
</feature>
<feature type="region of interest" description="Disordered" evidence="1">
    <location>
        <begin position="366"/>
        <end position="552"/>
    </location>
</feature>
<dbReference type="AlphaFoldDB" id="A0AAV2IL76"/>
<dbReference type="EMBL" id="CAXITT010000970">
    <property type="protein sequence ID" value="CAL1547405.1"/>
    <property type="molecule type" value="Genomic_DNA"/>
</dbReference>
<feature type="compositionally biased region" description="Basic and acidic residues" evidence="1">
    <location>
        <begin position="60"/>
        <end position="72"/>
    </location>
</feature>
<feature type="compositionally biased region" description="Polar residues" evidence="1">
    <location>
        <begin position="649"/>
        <end position="668"/>
    </location>
</feature>
<feature type="compositionally biased region" description="Polar residues" evidence="1">
    <location>
        <begin position="11"/>
        <end position="26"/>
    </location>
</feature>
<feature type="compositionally biased region" description="Polar residues" evidence="1">
    <location>
        <begin position="944"/>
        <end position="957"/>
    </location>
</feature>
<dbReference type="Proteomes" id="UP001497497">
    <property type="component" value="Unassembled WGS sequence"/>
</dbReference>
<feature type="compositionally biased region" description="Low complexity" evidence="1">
    <location>
        <begin position="801"/>
        <end position="813"/>
    </location>
</feature>
<gene>
    <name evidence="2" type="ORF">GSLYS_00020730001</name>
</gene>
<feature type="region of interest" description="Disordered" evidence="1">
    <location>
        <begin position="1"/>
        <end position="26"/>
    </location>
</feature>
<evidence type="ECO:0000313" key="3">
    <source>
        <dbReference type="Proteomes" id="UP001497497"/>
    </source>
</evidence>
<accession>A0AAV2IL76</accession>
<feature type="region of interest" description="Disordered" evidence="1">
    <location>
        <begin position="51"/>
        <end position="72"/>
    </location>
</feature>
<feature type="region of interest" description="Disordered" evidence="1">
    <location>
        <begin position="607"/>
        <end position="690"/>
    </location>
</feature>
<name>A0AAV2IL76_LYMST</name>
<feature type="region of interest" description="Disordered" evidence="1">
    <location>
        <begin position="123"/>
        <end position="152"/>
    </location>
</feature>
<feature type="compositionally biased region" description="Basic and acidic residues" evidence="1">
    <location>
        <begin position="537"/>
        <end position="552"/>
    </location>
</feature>
<reference evidence="2 3" key="1">
    <citation type="submission" date="2024-04" db="EMBL/GenBank/DDBJ databases">
        <authorList>
            <consortium name="Genoscope - CEA"/>
            <person name="William W."/>
        </authorList>
    </citation>
    <scope>NUCLEOTIDE SEQUENCE [LARGE SCALE GENOMIC DNA]</scope>
</reference>
<feature type="compositionally biased region" description="Basic and acidic residues" evidence="1">
    <location>
        <begin position="496"/>
        <end position="507"/>
    </location>
</feature>
<protein>
    <submittedName>
        <fullName evidence="2">Uncharacterized protein</fullName>
    </submittedName>
</protein>
<evidence type="ECO:0000256" key="1">
    <source>
        <dbReference type="SAM" id="MobiDB-lite"/>
    </source>
</evidence>
<keyword evidence="3" id="KW-1185">Reference proteome</keyword>
<feature type="compositionally biased region" description="Basic and acidic residues" evidence="1">
    <location>
        <begin position="520"/>
        <end position="530"/>
    </location>
</feature>
<proteinExistence type="predicted"/>
<feature type="region of interest" description="Disordered" evidence="1">
    <location>
        <begin position="795"/>
        <end position="830"/>
    </location>
</feature>
<evidence type="ECO:0000313" key="2">
    <source>
        <dbReference type="EMBL" id="CAL1547405.1"/>
    </source>
</evidence>
<organism evidence="2 3">
    <name type="scientific">Lymnaea stagnalis</name>
    <name type="common">Great pond snail</name>
    <name type="synonym">Helix stagnalis</name>
    <dbReference type="NCBI Taxonomy" id="6523"/>
    <lineage>
        <taxon>Eukaryota</taxon>
        <taxon>Metazoa</taxon>
        <taxon>Spiralia</taxon>
        <taxon>Lophotrochozoa</taxon>
        <taxon>Mollusca</taxon>
        <taxon>Gastropoda</taxon>
        <taxon>Heterobranchia</taxon>
        <taxon>Euthyneura</taxon>
        <taxon>Panpulmonata</taxon>
        <taxon>Hygrophila</taxon>
        <taxon>Lymnaeoidea</taxon>
        <taxon>Lymnaeidae</taxon>
        <taxon>Lymnaea</taxon>
    </lineage>
</organism>
<feature type="compositionally biased region" description="Basic and acidic residues" evidence="1">
    <location>
        <begin position="669"/>
        <end position="685"/>
    </location>
</feature>
<feature type="region of interest" description="Disordered" evidence="1">
    <location>
        <begin position="920"/>
        <end position="1014"/>
    </location>
</feature>